<sequence>MRNGLLYLAQPDDMPIYKVGVTGDVTQRLWQFQSQSPHAMRIIRVLDCGPRWRANAYERFIHSWLTRYSSHGEWYTDIDAIHQHFDEVSPAVDITDEIPLPKPLSDKPRKPISLEYLEFILACGEAEEAGVNLTRTLGVVNRYAVKPTKGWRERLCMARSRLHTTDAA</sequence>
<dbReference type="RefSeq" id="WP_243262848.1">
    <property type="nucleotide sequence ID" value="NZ_CP085144.1"/>
</dbReference>
<evidence type="ECO:0008006" key="3">
    <source>
        <dbReference type="Google" id="ProtNLM"/>
    </source>
</evidence>
<dbReference type="Proteomes" id="UP000831019">
    <property type="component" value="Chromosome"/>
</dbReference>
<accession>A0ABY3ZII8</accession>
<name>A0ABY3ZII8_9RHOB</name>
<evidence type="ECO:0000313" key="2">
    <source>
        <dbReference type="Proteomes" id="UP000831019"/>
    </source>
</evidence>
<gene>
    <name evidence="1" type="ORF">DSM109990_01301</name>
</gene>
<dbReference type="Pfam" id="PF13455">
    <property type="entry name" value="MUG113"/>
    <property type="match status" value="1"/>
</dbReference>
<dbReference type="EMBL" id="CP085144">
    <property type="protein sequence ID" value="UOA14495.1"/>
    <property type="molecule type" value="Genomic_DNA"/>
</dbReference>
<protein>
    <recommendedName>
        <fullName evidence="3">Meiotically up-regulated gene 113</fullName>
    </recommendedName>
</protein>
<proteinExistence type="predicted"/>
<reference evidence="2" key="1">
    <citation type="journal article" date="2022" name="Microorganisms">
        <title>Beyond the ABCs#Discovery of Three New Plasmid Types in Rhodobacterales (RepQ, RepY, RepW).</title>
        <authorList>
            <person name="Freese H.M."/>
            <person name="Ringel V."/>
            <person name="Overmann J."/>
            <person name="Petersen J."/>
        </authorList>
    </citation>
    <scope>NUCLEOTIDE SEQUENCE [LARGE SCALE GENOMIC DNA]</scope>
    <source>
        <strain evidence="2">DSM 109990</strain>
    </source>
</reference>
<organism evidence="1 2">
    <name type="scientific">Sulfitobacter dubius</name>
    <dbReference type="NCBI Taxonomy" id="218673"/>
    <lineage>
        <taxon>Bacteria</taxon>
        <taxon>Pseudomonadati</taxon>
        <taxon>Pseudomonadota</taxon>
        <taxon>Alphaproteobacteria</taxon>
        <taxon>Rhodobacterales</taxon>
        <taxon>Roseobacteraceae</taxon>
        <taxon>Sulfitobacter</taxon>
    </lineage>
</organism>
<evidence type="ECO:0000313" key="1">
    <source>
        <dbReference type="EMBL" id="UOA14495.1"/>
    </source>
</evidence>
<keyword evidence="2" id="KW-1185">Reference proteome</keyword>